<feature type="region of interest" description="Disordered" evidence="1">
    <location>
        <begin position="58"/>
        <end position="132"/>
    </location>
</feature>
<evidence type="ECO:0000313" key="2">
    <source>
        <dbReference type="EMBL" id="CAB1429550.1"/>
    </source>
</evidence>
<protein>
    <submittedName>
        <fullName evidence="2">Uncharacterized protein</fullName>
    </submittedName>
</protein>
<name>A0A9N7UEV5_PLEPL</name>
<keyword evidence="3" id="KW-1185">Reference proteome</keyword>
<evidence type="ECO:0000256" key="1">
    <source>
        <dbReference type="SAM" id="MobiDB-lite"/>
    </source>
</evidence>
<dbReference type="Proteomes" id="UP001153269">
    <property type="component" value="Unassembled WGS sequence"/>
</dbReference>
<sequence>MKIIAAVLTAGRQHDPAPSTLCPSLSHQLRPVVFGGVRWSDTFPPHFPPPFLSARLAGRCAPSPATRENRPSSNSDEEPCDSGASPLRPHAPSHSRSACLCPPLRQARDSRGLLGSIPEIVVPPGEIGTHPI</sequence>
<evidence type="ECO:0000313" key="3">
    <source>
        <dbReference type="Proteomes" id="UP001153269"/>
    </source>
</evidence>
<organism evidence="2 3">
    <name type="scientific">Pleuronectes platessa</name>
    <name type="common">European plaice</name>
    <dbReference type="NCBI Taxonomy" id="8262"/>
    <lineage>
        <taxon>Eukaryota</taxon>
        <taxon>Metazoa</taxon>
        <taxon>Chordata</taxon>
        <taxon>Craniata</taxon>
        <taxon>Vertebrata</taxon>
        <taxon>Euteleostomi</taxon>
        <taxon>Actinopterygii</taxon>
        <taxon>Neopterygii</taxon>
        <taxon>Teleostei</taxon>
        <taxon>Neoteleostei</taxon>
        <taxon>Acanthomorphata</taxon>
        <taxon>Carangaria</taxon>
        <taxon>Pleuronectiformes</taxon>
        <taxon>Pleuronectoidei</taxon>
        <taxon>Pleuronectidae</taxon>
        <taxon>Pleuronectes</taxon>
    </lineage>
</organism>
<accession>A0A9N7UEV5</accession>
<dbReference type="AlphaFoldDB" id="A0A9N7UEV5"/>
<proteinExistence type="predicted"/>
<reference evidence="2" key="1">
    <citation type="submission" date="2020-03" db="EMBL/GenBank/DDBJ databases">
        <authorList>
            <person name="Weist P."/>
        </authorList>
    </citation>
    <scope>NUCLEOTIDE SEQUENCE</scope>
</reference>
<comment type="caution">
    <text evidence="2">The sequence shown here is derived from an EMBL/GenBank/DDBJ whole genome shotgun (WGS) entry which is preliminary data.</text>
</comment>
<dbReference type="EMBL" id="CADEAL010001147">
    <property type="protein sequence ID" value="CAB1429550.1"/>
    <property type="molecule type" value="Genomic_DNA"/>
</dbReference>
<gene>
    <name evidence="2" type="ORF">PLEPLA_LOCUS17528</name>
</gene>